<accession>A0AC60NZN9</accession>
<sequence>MNQSVDPCENFYDFACGGWVHRHPIPEDKSSLSQFSLIRDQLDAKLRTLVEEPPQDLEPAFIHKMKHMYRSCLNTSLIDSYAEEPLQKVLKVLGGWPVVEGPGWNASKFHWLNALVQYRNFGYSHNILLALYVVPDFRNNTRFIIFLDQTPLGLPDRTYLLKGLNDSVVAAYLKLMTEAAQLLGADKKVAETELRDALQFEIALANSASASPPARPATSDNERDAIGRGDAKTRVSATDCVCRLGREPLPVTSCTGLVF</sequence>
<evidence type="ECO:0000313" key="1">
    <source>
        <dbReference type="EMBL" id="KAG0412614.1"/>
    </source>
</evidence>
<organism evidence="1 2">
    <name type="scientific">Ixodes persulcatus</name>
    <name type="common">Taiga tick</name>
    <dbReference type="NCBI Taxonomy" id="34615"/>
    <lineage>
        <taxon>Eukaryota</taxon>
        <taxon>Metazoa</taxon>
        <taxon>Ecdysozoa</taxon>
        <taxon>Arthropoda</taxon>
        <taxon>Chelicerata</taxon>
        <taxon>Arachnida</taxon>
        <taxon>Acari</taxon>
        <taxon>Parasitiformes</taxon>
        <taxon>Ixodida</taxon>
        <taxon>Ixodoidea</taxon>
        <taxon>Ixodidae</taxon>
        <taxon>Ixodinae</taxon>
        <taxon>Ixodes</taxon>
    </lineage>
</organism>
<reference evidence="1 2" key="1">
    <citation type="journal article" date="2020" name="Cell">
        <title>Large-Scale Comparative Analyses of Tick Genomes Elucidate Their Genetic Diversity and Vector Capacities.</title>
        <authorList>
            <consortium name="Tick Genome and Microbiome Consortium (TIGMIC)"/>
            <person name="Jia N."/>
            <person name="Wang J."/>
            <person name="Shi W."/>
            <person name="Du L."/>
            <person name="Sun Y."/>
            <person name="Zhan W."/>
            <person name="Jiang J.F."/>
            <person name="Wang Q."/>
            <person name="Zhang B."/>
            <person name="Ji P."/>
            <person name="Bell-Sakyi L."/>
            <person name="Cui X.M."/>
            <person name="Yuan T.T."/>
            <person name="Jiang B.G."/>
            <person name="Yang W.F."/>
            <person name="Lam T.T."/>
            <person name="Chang Q.C."/>
            <person name="Ding S.J."/>
            <person name="Wang X.J."/>
            <person name="Zhu J.G."/>
            <person name="Ruan X.D."/>
            <person name="Zhao L."/>
            <person name="Wei J.T."/>
            <person name="Ye R.Z."/>
            <person name="Que T.C."/>
            <person name="Du C.H."/>
            <person name="Zhou Y.H."/>
            <person name="Cheng J.X."/>
            <person name="Dai P.F."/>
            <person name="Guo W.B."/>
            <person name="Han X.H."/>
            <person name="Huang E.J."/>
            <person name="Li L.F."/>
            <person name="Wei W."/>
            <person name="Gao Y.C."/>
            <person name="Liu J.Z."/>
            <person name="Shao H.Z."/>
            <person name="Wang X."/>
            <person name="Wang C.C."/>
            <person name="Yang T.C."/>
            <person name="Huo Q.B."/>
            <person name="Li W."/>
            <person name="Chen H.Y."/>
            <person name="Chen S.E."/>
            <person name="Zhou L.G."/>
            <person name="Ni X.B."/>
            <person name="Tian J.H."/>
            <person name="Sheng Y."/>
            <person name="Liu T."/>
            <person name="Pan Y.S."/>
            <person name="Xia L.Y."/>
            <person name="Li J."/>
            <person name="Zhao F."/>
            <person name="Cao W.C."/>
        </authorList>
    </citation>
    <scope>NUCLEOTIDE SEQUENCE [LARGE SCALE GENOMIC DNA]</scope>
    <source>
        <strain evidence="1">Iper-2018</strain>
    </source>
</reference>
<evidence type="ECO:0000313" key="2">
    <source>
        <dbReference type="Proteomes" id="UP000805193"/>
    </source>
</evidence>
<gene>
    <name evidence="1" type="ORF">HPB47_010255</name>
</gene>
<dbReference type="Proteomes" id="UP000805193">
    <property type="component" value="Unassembled WGS sequence"/>
</dbReference>
<comment type="caution">
    <text evidence="1">The sequence shown here is derived from an EMBL/GenBank/DDBJ whole genome shotgun (WGS) entry which is preliminary data.</text>
</comment>
<name>A0AC60NZN9_IXOPE</name>
<proteinExistence type="predicted"/>
<dbReference type="EMBL" id="JABSTQ010011334">
    <property type="protein sequence ID" value="KAG0412614.1"/>
    <property type="molecule type" value="Genomic_DNA"/>
</dbReference>
<protein>
    <submittedName>
        <fullName evidence="1">Uncharacterized protein</fullName>
    </submittedName>
</protein>
<keyword evidence="2" id="KW-1185">Reference proteome</keyword>